<gene>
    <name evidence="2" type="ORF">C6I21_14420</name>
</gene>
<dbReference type="PANTHER" id="PTHR40260:SF2">
    <property type="entry name" value="BLR8190 PROTEIN"/>
    <property type="match status" value="1"/>
</dbReference>
<dbReference type="Pfam" id="PF07110">
    <property type="entry name" value="EthD"/>
    <property type="match status" value="1"/>
</dbReference>
<comment type="caution">
    <text evidence="2">The sequence shown here is derived from an EMBL/GenBank/DDBJ whole genome shotgun (WGS) entry which is preliminary data.</text>
</comment>
<evidence type="ECO:0000259" key="1">
    <source>
        <dbReference type="Pfam" id="PF07110"/>
    </source>
</evidence>
<proteinExistence type="predicted"/>
<reference evidence="2 3" key="1">
    <citation type="submission" date="2018-03" db="EMBL/GenBank/DDBJ databases">
        <title>Bacillus urumqiensis sp. nov., a moderately haloalkaliphilic bacterium isolated from a salt lake.</title>
        <authorList>
            <person name="Zhao B."/>
            <person name="Liao Z."/>
        </authorList>
    </citation>
    <scope>NUCLEOTIDE SEQUENCE [LARGE SCALE GENOMIC DNA]</scope>
    <source>
        <strain evidence="2 3">BZ-SZ-XJ18</strain>
    </source>
</reference>
<dbReference type="SUPFAM" id="SSF54909">
    <property type="entry name" value="Dimeric alpha+beta barrel"/>
    <property type="match status" value="1"/>
</dbReference>
<dbReference type="RefSeq" id="WP_105960180.1">
    <property type="nucleotide sequence ID" value="NZ_PVNS01000015.1"/>
</dbReference>
<dbReference type="InterPro" id="IPR009799">
    <property type="entry name" value="EthD_dom"/>
</dbReference>
<dbReference type="NCBIfam" id="TIGR02118">
    <property type="entry name" value="EthD family reductase"/>
    <property type="match status" value="1"/>
</dbReference>
<dbReference type="OrthoDB" id="5294870at2"/>
<keyword evidence="3" id="KW-1185">Reference proteome</keyword>
<protein>
    <submittedName>
        <fullName evidence="2">EthD family reductase</fullName>
    </submittedName>
</protein>
<sequence>MAKLIALYEHPEDKKAFDEHYYNTHTPLTKQIPGLREMKVTEIKGSPMGESPYYLLCEMIYDDHESLKKAMATDEGKASGKDAMKLAGKRLHLMIGEEVHAG</sequence>
<name>A0A2P6ME25_ALKUR</name>
<accession>A0A2P6ME25</accession>
<dbReference type="InterPro" id="IPR011008">
    <property type="entry name" value="Dimeric_a/b-barrel"/>
</dbReference>
<dbReference type="EMBL" id="PVNS01000015">
    <property type="protein sequence ID" value="PRO64516.1"/>
    <property type="molecule type" value="Genomic_DNA"/>
</dbReference>
<dbReference type="Proteomes" id="UP000243650">
    <property type="component" value="Unassembled WGS sequence"/>
</dbReference>
<dbReference type="AlphaFoldDB" id="A0A2P6ME25"/>
<feature type="domain" description="EthD" evidence="1">
    <location>
        <begin position="11"/>
        <end position="88"/>
    </location>
</feature>
<evidence type="ECO:0000313" key="3">
    <source>
        <dbReference type="Proteomes" id="UP000243650"/>
    </source>
</evidence>
<evidence type="ECO:0000313" key="2">
    <source>
        <dbReference type="EMBL" id="PRO64516.1"/>
    </source>
</evidence>
<dbReference type="Gene3D" id="3.30.70.100">
    <property type="match status" value="1"/>
</dbReference>
<organism evidence="2 3">
    <name type="scientific">Alkalicoccus urumqiensis</name>
    <name type="common">Bacillus urumqiensis</name>
    <dbReference type="NCBI Taxonomy" id="1548213"/>
    <lineage>
        <taxon>Bacteria</taxon>
        <taxon>Bacillati</taxon>
        <taxon>Bacillota</taxon>
        <taxon>Bacilli</taxon>
        <taxon>Bacillales</taxon>
        <taxon>Bacillaceae</taxon>
        <taxon>Alkalicoccus</taxon>
    </lineage>
</organism>
<dbReference type="PANTHER" id="PTHR40260">
    <property type="entry name" value="BLR8190 PROTEIN"/>
    <property type="match status" value="1"/>
</dbReference>
<dbReference type="GO" id="GO:0016491">
    <property type="term" value="F:oxidoreductase activity"/>
    <property type="evidence" value="ECO:0007669"/>
    <property type="project" value="InterPro"/>
</dbReference>